<feature type="region of interest" description="Disordered" evidence="1">
    <location>
        <begin position="95"/>
        <end position="114"/>
    </location>
</feature>
<accession>A0A078G5V7</accession>
<dbReference type="PaxDb" id="3708-A0A078G5V7"/>
<reference evidence="2" key="3">
    <citation type="submission" date="2021-01" db="EMBL/GenBank/DDBJ databases">
        <authorList>
            <consortium name="Genoscope - CEA"/>
            <person name="William W."/>
        </authorList>
    </citation>
    <scope>NUCLEOTIDE SEQUENCE</scope>
</reference>
<protein>
    <submittedName>
        <fullName evidence="2">(rape) hypothetical protein</fullName>
    </submittedName>
    <submittedName>
        <fullName evidence="3">BnaC01g23980D protein</fullName>
    </submittedName>
</protein>
<dbReference type="STRING" id="3708.A0A078G5V7"/>
<evidence type="ECO:0000256" key="1">
    <source>
        <dbReference type="SAM" id="MobiDB-lite"/>
    </source>
</evidence>
<evidence type="ECO:0000313" key="2">
    <source>
        <dbReference type="EMBL" id="CAF2074855.1"/>
    </source>
</evidence>
<name>A0A078G5V7_BRANA</name>
<sequence length="201" mass="22934">MRVFHLASIDYIEDLVTYNAADHNVEQALITLKKGLQVLIWISSSGEKRLKLASVSKIVPRQRTHIHRRPWPPLFIVRELDHIIVLEYGDETGSELEYGDETGGELDPASRRPTTTLKPVTSLIHTTNLRFLQDQSRDGMSHRLRFIKILILMSPPTVHQTTFTYSNLTVGGSLGEREAKTLWKLMLAVSVPFSFVEMKRI</sequence>
<reference evidence="3 4" key="1">
    <citation type="journal article" date="2014" name="Science">
        <title>Plant genetics. Early allopolyploid evolution in the post-Neolithic Brassica napus oilseed genome.</title>
        <authorList>
            <person name="Chalhoub B."/>
            <person name="Denoeud F."/>
            <person name="Liu S."/>
            <person name="Parkin I.A."/>
            <person name="Tang H."/>
            <person name="Wang X."/>
            <person name="Chiquet J."/>
            <person name="Belcram H."/>
            <person name="Tong C."/>
            <person name="Samans B."/>
            <person name="Correa M."/>
            <person name="Da Silva C."/>
            <person name="Just J."/>
            <person name="Falentin C."/>
            <person name="Koh C.S."/>
            <person name="Le Clainche I."/>
            <person name="Bernard M."/>
            <person name="Bento P."/>
            <person name="Noel B."/>
            <person name="Labadie K."/>
            <person name="Alberti A."/>
            <person name="Charles M."/>
            <person name="Arnaud D."/>
            <person name="Guo H."/>
            <person name="Daviaud C."/>
            <person name="Alamery S."/>
            <person name="Jabbari K."/>
            <person name="Zhao M."/>
            <person name="Edger P.P."/>
            <person name="Chelaifa H."/>
            <person name="Tack D."/>
            <person name="Lassalle G."/>
            <person name="Mestiri I."/>
            <person name="Schnel N."/>
            <person name="Le Paslier M.C."/>
            <person name="Fan G."/>
            <person name="Renault V."/>
            <person name="Bayer P.E."/>
            <person name="Golicz A.A."/>
            <person name="Manoli S."/>
            <person name="Lee T.H."/>
            <person name="Thi V.H."/>
            <person name="Chalabi S."/>
            <person name="Hu Q."/>
            <person name="Fan C."/>
            <person name="Tollenaere R."/>
            <person name="Lu Y."/>
            <person name="Battail C."/>
            <person name="Shen J."/>
            <person name="Sidebottom C.H."/>
            <person name="Wang X."/>
            <person name="Canaguier A."/>
            <person name="Chauveau A."/>
            <person name="Berard A."/>
            <person name="Deniot G."/>
            <person name="Guan M."/>
            <person name="Liu Z."/>
            <person name="Sun F."/>
            <person name="Lim Y.P."/>
            <person name="Lyons E."/>
            <person name="Town C.D."/>
            <person name="Bancroft I."/>
            <person name="Wang X."/>
            <person name="Meng J."/>
            <person name="Ma J."/>
            <person name="Pires J.C."/>
            <person name="King G.J."/>
            <person name="Brunel D."/>
            <person name="Delourme R."/>
            <person name="Renard M."/>
            <person name="Aury J.M."/>
            <person name="Adams K.L."/>
            <person name="Batley J."/>
            <person name="Snowdon R.J."/>
            <person name="Tost J."/>
            <person name="Edwards D."/>
            <person name="Zhou Y."/>
            <person name="Hua W."/>
            <person name="Sharpe A.G."/>
            <person name="Paterson A.H."/>
            <person name="Guan C."/>
            <person name="Wincker P."/>
        </authorList>
    </citation>
    <scope>NUCLEOTIDE SEQUENCE [LARGE SCALE GENOMIC DNA]</scope>
    <source>
        <strain evidence="4">cv. Darmor-bzh</strain>
    </source>
</reference>
<keyword evidence="4" id="KW-1185">Reference proteome</keyword>
<evidence type="ECO:0000313" key="4">
    <source>
        <dbReference type="Proteomes" id="UP000028999"/>
    </source>
</evidence>
<dbReference type="Proteomes" id="UP001295469">
    <property type="component" value="Chromosome C01"/>
</dbReference>
<gene>
    <name evidence="3" type="primary">BnaC01g23980D</name>
    <name evidence="2" type="ORF">DARMORV10_C01P34160.1</name>
    <name evidence="3" type="ORF">GSBRNA2T00012316001</name>
</gene>
<proteinExistence type="predicted"/>
<evidence type="ECO:0000313" key="3">
    <source>
        <dbReference type="EMBL" id="CDY20342.1"/>
    </source>
</evidence>
<dbReference type="EMBL" id="LK032106">
    <property type="protein sequence ID" value="CDY20342.1"/>
    <property type="molecule type" value="Genomic_DNA"/>
</dbReference>
<feature type="compositionally biased region" description="Acidic residues" evidence="1">
    <location>
        <begin position="95"/>
        <end position="104"/>
    </location>
</feature>
<organism evidence="3 4">
    <name type="scientific">Brassica napus</name>
    <name type="common">Rape</name>
    <dbReference type="NCBI Taxonomy" id="3708"/>
    <lineage>
        <taxon>Eukaryota</taxon>
        <taxon>Viridiplantae</taxon>
        <taxon>Streptophyta</taxon>
        <taxon>Embryophyta</taxon>
        <taxon>Tracheophyta</taxon>
        <taxon>Spermatophyta</taxon>
        <taxon>Magnoliopsida</taxon>
        <taxon>eudicotyledons</taxon>
        <taxon>Gunneridae</taxon>
        <taxon>Pentapetalae</taxon>
        <taxon>rosids</taxon>
        <taxon>malvids</taxon>
        <taxon>Brassicales</taxon>
        <taxon>Brassicaceae</taxon>
        <taxon>Brassiceae</taxon>
        <taxon>Brassica</taxon>
    </lineage>
</organism>
<reference evidence="3" key="2">
    <citation type="submission" date="2014-06" db="EMBL/GenBank/DDBJ databases">
        <authorList>
            <person name="Genoscope - CEA"/>
        </authorList>
    </citation>
    <scope>NUCLEOTIDE SEQUENCE</scope>
</reference>
<dbReference type="Proteomes" id="UP000028999">
    <property type="component" value="Unassembled WGS sequence"/>
</dbReference>
<dbReference type="Gramene" id="CDY20342">
    <property type="protein sequence ID" value="CDY20342"/>
    <property type="gene ID" value="GSBRNA2T00012316001"/>
</dbReference>
<dbReference type="EMBL" id="HG994365">
    <property type="protein sequence ID" value="CAF2074855.1"/>
    <property type="molecule type" value="Genomic_DNA"/>
</dbReference>
<dbReference type="AlphaFoldDB" id="A0A078G5V7"/>